<name>A5BAI0_VITVI</name>
<reference evidence="1" key="1">
    <citation type="journal article" date="2007" name="PLoS ONE">
        <title>The first genome sequence of an elite grapevine cultivar (Pinot noir Vitis vinifera L.): coping with a highly heterozygous genome.</title>
        <authorList>
            <person name="Velasco R."/>
            <person name="Zharkikh A."/>
            <person name="Troggio M."/>
            <person name="Cartwright D.A."/>
            <person name="Cestaro A."/>
            <person name="Pruss D."/>
            <person name="Pindo M."/>
            <person name="FitzGerald L.M."/>
            <person name="Vezzulli S."/>
            <person name="Reid J."/>
            <person name="Malacarne G."/>
            <person name="Iliev D."/>
            <person name="Coppola G."/>
            <person name="Wardell B."/>
            <person name="Micheletti D."/>
            <person name="Macalma T."/>
            <person name="Facci M."/>
            <person name="Mitchell J.T."/>
            <person name="Perazzolli M."/>
            <person name="Eldredge G."/>
            <person name="Gatto P."/>
            <person name="Oyzerski R."/>
            <person name="Moretto M."/>
            <person name="Gutin N."/>
            <person name="Stefanini M."/>
            <person name="Chen Y."/>
            <person name="Segala C."/>
            <person name="Davenport C."/>
            <person name="Dematte L."/>
            <person name="Mraz A."/>
            <person name="Battilana J."/>
            <person name="Stormo K."/>
            <person name="Costa F."/>
            <person name="Tao Q."/>
            <person name="Si-Ammour A."/>
            <person name="Harkins T."/>
            <person name="Lackey A."/>
            <person name="Perbost C."/>
            <person name="Taillon B."/>
            <person name="Stella A."/>
            <person name="Solovyev V."/>
            <person name="Fawcett J.A."/>
            <person name="Sterck L."/>
            <person name="Vandepoele K."/>
            <person name="Grando S.M."/>
            <person name="Toppo S."/>
            <person name="Moser C."/>
            <person name="Lanchbury J."/>
            <person name="Bogden R."/>
            <person name="Skolnick M."/>
            <person name="Sgaramella V."/>
            <person name="Bhatnagar S.K."/>
            <person name="Fontana P."/>
            <person name="Gutin A."/>
            <person name="Van de Peer Y."/>
            <person name="Salamini F."/>
            <person name="Viola R."/>
        </authorList>
    </citation>
    <scope>NUCLEOTIDE SEQUENCE</scope>
</reference>
<gene>
    <name evidence="1" type="ORF">VITISV_000643</name>
</gene>
<proteinExistence type="predicted"/>
<dbReference type="EMBL" id="AM452342">
    <property type="protein sequence ID" value="CAN65428.1"/>
    <property type="molecule type" value="Genomic_DNA"/>
</dbReference>
<accession>A5BAI0</accession>
<organism evidence="1">
    <name type="scientific">Vitis vinifera</name>
    <name type="common">Grape</name>
    <dbReference type="NCBI Taxonomy" id="29760"/>
    <lineage>
        <taxon>Eukaryota</taxon>
        <taxon>Viridiplantae</taxon>
        <taxon>Streptophyta</taxon>
        <taxon>Embryophyta</taxon>
        <taxon>Tracheophyta</taxon>
        <taxon>Spermatophyta</taxon>
        <taxon>Magnoliopsida</taxon>
        <taxon>eudicotyledons</taxon>
        <taxon>Gunneridae</taxon>
        <taxon>Pentapetalae</taxon>
        <taxon>rosids</taxon>
        <taxon>Vitales</taxon>
        <taxon>Vitaceae</taxon>
        <taxon>Viteae</taxon>
        <taxon>Vitis</taxon>
    </lineage>
</organism>
<dbReference type="AlphaFoldDB" id="A5BAI0"/>
<evidence type="ECO:0000313" key="1">
    <source>
        <dbReference type="EMBL" id="CAN65428.1"/>
    </source>
</evidence>
<protein>
    <submittedName>
        <fullName evidence="1">Uncharacterized protein</fullName>
    </submittedName>
</protein>
<sequence>MQLPSSLLLFTLLAFPLFHCSFLAYFERLWKRTMELQSLVLHEFELPKALPKLVQVAPPSFGMLELIHKLIKTCKLATKWLKPITKDLNELIGLNEYDYYSKVMVGLRRRLPFPPCYVEIDHKLPLMVASLCLWHLPRQRRHLVRLMIRSPAMAPFDATHGRCSIVVSIPACHAGDPGSFPGNGAILIRV</sequence>